<evidence type="ECO:0000259" key="5">
    <source>
        <dbReference type="PROSITE" id="PS50931"/>
    </source>
</evidence>
<evidence type="ECO:0000313" key="7">
    <source>
        <dbReference type="Proteomes" id="UP000005519"/>
    </source>
</evidence>
<proteinExistence type="inferred from homology"/>
<dbReference type="Gene3D" id="1.10.10.10">
    <property type="entry name" value="Winged helix-like DNA-binding domain superfamily/Winged helix DNA-binding domain"/>
    <property type="match status" value="1"/>
</dbReference>
<keyword evidence="3" id="KW-0238">DNA-binding</keyword>
<dbReference type="GO" id="GO:0005829">
    <property type="term" value="C:cytosol"/>
    <property type="evidence" value="ECO:0007669"/>
    <property type="project" value="TreeGrafter"/>
</dbReference>
<protein>
    <submittedName>
        <fullName evidence="6">LysR substrate binding domain protein</fullName>
    </submittedName>
</protein>
<feature type="domain" description="HTH lysR-type" evidence="5">
    <location>
        <begin position="11"/>
        <end position="69"/>
    </location>
</feature>
<sequence>MRQKNSQEALMDIRHLRYFISIVDNDFNLSRTSQNLYISQPALSMMISDFEQREAVQLFKRSKGKIIGLTYAGENYYNDAKELIQKYNEMNKNLHKVTKQITGNVTIGIPPLVLSVVFSEIMPNLILNNPDINFTIKEQGAYVLRNELLLGNIDFAALLYPEHISKNIIDSVELVHSELAVFLSPNHHLTQKEKLEWKDLHNEKLAIFDKTFFIYHQLTSAFELHNVYPNVILESSSWDFLLNSAKINKDLLTILPLPIAEQYPSNDFVCRRIKDPIPWIVTLCRLKKNTYSSTESYIFDSLLKGFS</sequence>
<dbReference type="SUPFAM" id="SSF53850">
    <property type="entry name" value="Periplasmic binding protein-like II"/>
    <property type="match status" value="1"/>
</dbReference>
<dbReference type="GO" id="GO:0003700">
    <property type="term" value="F:DNA-binding transcription factor activity"/>
    <property type="evidence" value="ECO:0007669"/>
    <property type="project" value="InterPro"/>
</dbReference>
<dbReference type="STRING" id="667128.HMPREF0621_1971"/>
<dbReference type="Gene3D" id="3.40.190.290">
    <property type="match status" value="1"/>
</dbReference>
<comment type="caution">
    <text evidence="6">The sequence shown here is derived from an EMBL/GenBank/DDBJ whole genome shotgun (WGS) entry which is preliminary data.</text>
</comment>
<dbReference type="InterPro" id="IPR000847">
    <property type="entry name" value="LysR_HTH_N"/>
</dbReference>
<dbReference type="Pfam" id="PF03466">
    <property type="entry name" value="LysR_substrate"/>
    <property type="match status" value="1"/>
</dbReference>
<reference evidence="6 7" key="1">
    <citation type="submission" date="2009-10" db="EMBL/GenBank/DDBJ databases">
        <authorList>
            <person name="Muzny D."/>
            <person name="Qin X."/>
            <person name="Deng J."/>
            <person name="Jiang H."/>
            <person name="Liu Y."/>
            <person name="Qu J."/>
            <person name="Song X.-Z."/>
            <person name="Zhang L."/>
            <person name="Thornton R."/>
            <person name="Coyle M."/>
            <person name="Francisco L."/>
            <person name="Jackson L."/>
            <person name="Javaid M."/>
            <person name="Korchina V."/>
            <person name="Kovar C."/>
            <person name="Mata R."/>
            <person name="Mathew T."/>
            <person name="Ngo R."/>
            <person name="Nguyen L."/>
            <person name="Nguyen N."/>
            <person name="Okwuonu G."/>
            <person name="Ongeri F."/>
            <person name="Pham C."/>
            <person name="Simmons D."/>
            <person name="Wilczek-Boney K."/>
            <person name="Hale W."/>
            <person name="Jakkamsetti A."/>
            <person name="Pham P."/>
            <person name="Ruth R."/>
            <person name="San Lucas F."/>
            <person name="Warren J."/>
            <person name="Zhang J."/>
            <person name="Zhao Z."/>
            <person name="Zhou C."/>
            <person name="Zhu D."/>
            <person name="Lee S."/>
            <person name="Bess C."/>
            <person name="Blankenburg K."/>
            <person name="Forbes L."/>
            <person name="Fu Q."/>
            <person name="Gubbala S."/>
            <person name="Hirani K."/>
            <person name="Jayaseelan J.C."/>
            <person name="Lara F."/>
            <person name="Munidasa M."/>
            <person name="Palculict T."/>
            <person name="Patil S."/>
            <person name="Pu L.-L."/>
            <person name="Saada N."/>
            <person name="Tang L."/>
            <person name="Weissenberger G."/>
            <person name="Zhu Y."/>
            <person name="Hemphill L."/>
            <person name="Shang Y."/>
            <person name="Youmans B."/>
            <person name="Ayvaz T."/>
            <person name="Ross M."/>
            <person name="Santibanez J."/>
            <person name="Aqrawi P."/>
            <person name="Gross S."/>
            <person name="Joshi V."/>
            <person name="Fowler G."/>
            <person name="Nazareth L."/>
            <person name="Reid J."/>
            <person name="Worley K."/>
            <person name="Petrosino J."/>
            <person name="Highlander S."/>
            <person name="Gibbs R."/>
        </authorList>
    </citation>
    <scope>NUCLEOTIDE SEQUENCE [LARGE SCALE GENOMIC DNA]</scope>
    <source>
        <strain evidence="6 7">ATCC 43325</strain>
    </source>
</reference>
<evidence type="ECO:0000256" key="2">
    <source>
        <dbReference type="ARBA" id="ARBA00023015"/>
    </source>
</evidence>
<dbReference type="InterPro" id="IPR005119">
    <property type="entry name" value="LysR_subst-bd"/>
</dbReference>
<dbReference type="Pfam" id="PF00126">
    <property type="entry name" value="HTH_1"/>
    <property type="match status" value="1"/>
</dbReference>
<dbReference type="EMBL" id="ACZR01000021">
    <property type="protein sequence ID" value="EEX49428.1"/>
    <property type="molecule type" value="Genomic_DNA"/>
</dbReference>
<evidence type="ECO:0000313" key="6">
    <source>
        <dbReference type="EMBL" id="EEX49428.1"/>
    </source>
</evidence>
<name>C9PSJ7_9PAST</name>
<dbReference type="HOGENOM" id="CLU_039613_6_2_6"/>
<dbReference type="GO" id="GO:0003677">
    <property type="term" value="F:DNA binding"/>
    <property type="evidence" value="ECO:0007669"/>
    <property type="project" value="UniProtKB-KW"/>
</dbReference>
<gene>
    <name evidence="6" type="ORF">HMPREF0621_1971</name>
</gene>
<evidence type="ECO:0000256" key="3">
    <source>
        <dbReference type="ARBA" id="ARBA00023125"/>
    </source>
</evidence>
<evidence type="ECO:0000256" key="1">
    <source>
        <dbReference type="ARBA" id="ARBA00009437"/>
    </source>
</evidence>
<organism evidence="6 7">
    <name type="scientific">Pasteurella dagmatis ATCC 43325</name>
    <dbReference type="NCBI Taxonomy" id="667128"/>
    <lineage>
        <taxon>Bacteria</taxon>
        <taxon>Pseudomonadati</taxon>
        <taxon>Pseudomonadota</taxon>
        <taxon>Gammaproteobacteria</taxon>
        <taxon>Pasteurellales</taxon>
        <taxon>Pasteurellaceae</taxon>
        <taxon>Pasteurella</taxon>
    </lineage>
</organism>
<keyword evidence="4" id="KW-0804">Transcription</keyword>
<keyword evidence="7" id="KW-1185">Reference proteome</keyword>
<comment type="similarity">
    <text evidence="1">Belongs to the LysR transcriptional regulatory family.</text>
</comment>
<dbReference type="PROSITE" id="PS50931">
    <property type="entry name" value="HTH_LYSR"/>
    <property type="match status" value="1"/>
</dbReference>
<accession>C9PSJ7</accession>
<evidence type="ECO:0000256" key="4">
    <source>
        <dbReference type="ARBA" id="ARBA00023163"/>
    </source>
</evidence>
<keyword evidence="2" id="KW-0805">Transcription regulation</keyword>
<dbReference type="Proteomes" id="UP000005519">
    <property type="component" value="Unassembled WGS sequence"/>
</dbReference>
<dbReference type="InterPro" id="IPR036388">
    <property type="entry name" value="WH-like_DNA-bd_sf"/>
</dbReference>
<dbReference type="PANTHER" id="PTHR30419:SF8">
    <property type="entry name" value="NITROGEN ASSIMILATION TRANSCRIPTIONAL ACTIVATOR-RELATED"/>
    <property type="match status" value="1"/>
</dbReference>
<dbReference type="InterPro" id="IPR036390">
    <property type="entry name" value="WH_DNA-bd_sf"/>
</dbReference>
<dbReference type="SUPFAM" id="SSF46785">
    <property type="entry name" value="Winged helix' DNA-binding domain"/>
    <property type="match status" value="1"/>
</dbReference>
<dbReference type="PANTHER" id="PTHR30419">
    <property type="entry name" value="HTH-TYPE TRANSCRIPTIONAL REGULATOR YBHD"/>
    <property type="match status" value="1"/>
</dbReference>
<dbReference type="AlphaFoldDB" id="C9PSJ7"/>
<dbReference type="InterPro" id="IPR050950">
    <property type="entry name" value="HTH-type_LysR_regulators"/>
</dbReference>